<name>A0AAW7XY68_9RHOB</name>
<dbReference type="Proteomes" id="UP001169823">
    <property type="component" value="Unassembled WGS sequence"/>
</dbReference>
<evidence type="ECO:0000313" key="2">
    <source>
        <dbReference type="Proteomes" id="UP001169823"/>
    </source>
</evidence>
<proteinExistence type="predicted"/>
<dbReference type="RefSeq" id="WP_303495184.1">
    <property type="nucleotide sequence ID" value="NZ_JAUOPJ010000027.1"/>
</dbReference>
<comment type="caution">
    <text evidence="1">The sequence shown here is derived from an EMBL/GenBank/DDBJ whole genome shotgun (WGS) entry which is preliminary data.</text>
</comment>
<accession>A0AAW7XY68</accession>
<sequence length="48" mass="5402">MALSNLIDLIAEVAAKQTAREGKTKEETPGSVLPRLLKIWTRLWRSLP</sequence>
<dbReference type="AlphaFoldDB" id="A0AAW7XY68"/>
<gene>
    <name evidence="1" type="ORF">Q4494_18085</name>
</gene>
<dbReference type="EMBL" id="JAUOPJ010000027">
    <property type="protein sequence ID" value="MDO6458990.1"/>
    <property type="molecule type" value="Genomic_DNA"/>
</dbReference>
<organism evidence="1 2">
    <name type="scientific">Celeribacter halophilus</name>
    <dbReference type="NCBI Taxonomy" id="576117"/>
    <lineage>
        <taxon>Bacteria</taxon>
        <taxon>Pseudomonadati</taxon>
        <taxon>Pseudomonadota</taxon>
        <taxon>Alphaproteobacteria</taxon>
        <taxon>Rhodobacterales</taxon>
        <taxon>Roseobacteraceae</taxon>
        <taxon>Celeribacter</taxon>
    </lineage>
</organism>
<protein>
    <submittedName>
        <fullName evidence="1">Uncharacterized protein</fullName>
    </submittedName>
</protein>
<evidence type="ECO:0000313" key="1">
    <source>
        <dbReference type="EMBL" id="MDO6458990.1"/>
    </source>
</evidence>
<reference evidence="1" key="1">
    <citation type="submission" date="2023-07" db="EMBL/GenBank/DDBJ databases">
        <title>Genome content predicts the carbon catabolic preferences of heterotrophic bacteria.</title>
        <authorList>
            <person name="Gralka M."/>
        </authorList>
    </citation>
    <scope>NUCLEOTIDE SEQUENCE</scope>
    <source>
        <strain evidence="1">I2M02</strain>
    </source>
</reference>